<proteinExistence type="predicted"/>
<evidence type="ECO:0000313" key="2">
    <source>
        <dbReference type="Proteomes" id="UP000838412"/>
    </source>
</evidence>
<dbReference type="EMBL" id="OV696698">
    <property type="protein sequence ID" value="CAH1243618.1"/>
    <property type="molecule type" value="Genomic_DNA"/>
</dbReference>
<dbReference type="Proteomes" id="UP000838412">
    <property type="component" value="Chromosome 13"/>
</dbReference>
<evidence type="ECO:0000313" key="1">
    <source>
        <dbReference type="EMBL" id="CAH1243618.1"/>
    </source>
</evidence>
<protein>
    <submittedName>
        <fullName evidence="1">Hypp7133 protein</fullName>
    </submittedName>
</protein>
<accession>A0A8K0ECE1</accession>
<gene>
    <name evidence="1" type="primary">Hypp7133</name>
    <name evidence="1" type="ORF">BLAG_LOCUS6537</name>
</gene>
<dbReference type="AlphaFoldDB" id="A0A8K0ECE1"/>
<organism evidence="1 2">
    <name type="scientific">Branchiostoma lanceolatum</name>
    <name type="common">Common lancelet</name>
    <name type="synonym">Amphioxus lanceolatum</name>
    <dbReference type="NCBI Taxonomy" id="7740"/>
    <lineage>
        <taxon>Eukaryota</taxon>
        <taxon>Metazoa</taxon>
        <taxon>Chordata</taxon>
        <taxon>Cephalochordata</taxon>
        <taxon>Leptocardii</taxon>
        <taxon>Amphioxiformes</taxon>
        <taxon>Branchiostomatidae</taxon>
        <taxon>Branchiostoma</taxon>
    </lineage>
</organism>
<keyword evidence="2" id="KW-1185">Reference proteome</keyword>
<sequence>MKVTSSPSISLFAANRLRGRTSICGLLFGKAIFHVRASSSLGRFVLAMTTPACSVRSLEDGDSGDKSSQNCKKLKARCLGRYVQLHNAGSGFNGGIRSVFRRQIGADDWYGGVWCGLEFFGDGCCGRRSPLRCCHGSPAAEVQGRRHLEVEFAWTRTTYTRTNLLASGEVRQSGAERGGNGMLVQSVAWD</sequence>
<name>A0A8K0ECE1_BRALA</name>
<reference evidence="1" key="1">
    <citation type="submission" date="2022-01" db="EMBL/GenBank/DDBJ databases">
        <authorList>
            <person name="Braso-Vives M."/>
        </authorList>
    </citation>
    <scope>NUCLEOTIDE SEQUENCE</scope>
</reference>